<reference evidence="8 9" key="1">
    <citation type="submission" date="2019-04" db="EMBL/GenBank/DDBJ databases">
        <title>Comparative genomics and transcriptomics to analyze fruiting body development in filamentous ascomycetes.</title>
        <authorList>
            <consortium name="DOE Joint Genome Institute"/>
            <person name="Lutkenhaus R."/>
            <person name="Traeger S."/>
            <person name="Breuer J."/>
            <person name="Kuo A."/>
            <person name="Lipzen A."/>
            <person name="Pangilinan J."/>
            <person name="Dilworth D."/>
            <person name="Sandor L."/>
            <person name="Poggeler S."/>
            <person name="Barry K."/>
            <person name="Grigoriev I.V."/>
            <person name="Nowrousian M."/>
        </authorList>
    </citation>
    <scope>NUCLEOTIDE SEQUENCE [LARGE SCALE GENOMIC DNA]</scope>
    <source>
        <strain evidence="8 9">CBS 389.68</strain>
    </source>
</reference>
<dbReference type="AlphaFoldDB" id="A0A4S2N5V8"/>
<dbReference type="PANTHER" id="PTHR48182:SF2">
    <property type="entry name" value="PROTEIN SERAC1"/>
    <property type="match status" value="1"/>
</dbReference>
<organism evidence="8 9">
    <name type="scientific">Ascodesmis nigricans</name>
    <dbReference type="NCBI Taxonomy" id="341454"/>
    <lineage>
        <taxon>Eukaryota</taxon>
        <taxon>Fungi</taxon>
        <taxon>Dikarya</taxon>
        <taxon>Ascomycota</taxon>
        <taxon>Pezizomycotina</taxon>
        <taxon>Pezizomycetes</taxon>
        <taxon>Pezizales</taxon>
        <taxon>Ascodesmidaceae</taxon>
        <taxon>Ascodesmis</taxon>
    </lineage>
</organism>
<name>A0A4S2N5V8_9PEZI</name>
<sequence length="321" mass="35858">MVNRVAENNVTVTLLDSFDSQKIAIARFKVRPPCLRPEKARRSTWRLLLDSATMDLGLPRMLLIDTHWNGLTPLCSVIPNQKDSECEEIGDAVDIIAVAGPGEHAYETFRSDAWGDMWLQDFLPRSGIENIRVYTYGCDGYAADPVKPGSGLDAWDYVEHNAQMLREEILRCRKAELEGPRRPLIFVCYSLGGILVLEALIRDITRTRFQSIANCCTALLMFGVPLRGDSSYTPTEGPQPEPPAETREAYVQKLIDDFKSTYKSVQVISFYELEVPGLERVASPIPSPAAPEAKPEPTKPEPKIGKVRYPSLSFLLLSISN</sequence>
<dbReference type="PANTHER" id="PTHR48182">
    <property type="entry name" value="PROTEIN SERAC1"/>
    <property type="match status" value="1"/>
</dbReference>
<protein>
    <recommendedName>
        <fullName evidence="10">DUF676 domain-containing protein</fullName>
    </recommendedName>
</protein>
<evidence type="ECO:0000256" key="3">
    <source>
        <dbReference type="ARBA" id="ARBA00004370"/>
    </source>
</evidence>
<dbReference type="InterPro" id="IPR052374">
    <property type="entry name" value="SERAC1"/>
</dbReference>
<dbReference type="OrthoDB" id="5086500at2759"/>
<keyword evidence="9" id="KW-1185">Reference proteome</keyword>
<evidence type="ECO:0000256" key="7">
    <source>
        <dbReference type="SAM" id="MobiDB-lite"/>
    </source>
</evidence>
<proteinExistence type="predicted"/>
<dbReference type="GO" id="GO:0016020">
    <property type="term" value="C:membrane"/>
    <property type="evidence" value="ECO:0007669"/>
    <property type="project" value="UniProtKB-SubCell"/>
</dbReference>
<gene>
    <name evidence="8" type="ORF">EX30DRAFT_2767</name>
</gene>
<feature type="compositionally biased region" description="Basic and acidic residues" evidence="7">
    <location>
        <begin position="293"/>
        <end position="304"/>
    </location>
</feature>
<keyword evidence="4" id="KW-0256">Endoplasmic reticulum</keyword>
<comment type="subcellular location">
    <subcellularLocation>
        <location evidence="2">Endoplasmic reticulum</location>
    </subcellularLocation>
    <subcellularLocation>
        <location evidence="3">Membrane</location>
    </subcellularLocation>
    <subcellularLocation>
        <location evidence="1">Mitochondrion</location>
    </subcellularLocation>
</comment>
<dbReference type="GO" id="GO:0005783">
    <property type="term" value="C:endoplasmic reticulum"/>
    <property type="evidence" value="ECO:0007669"/>
    <property type="project" value="UniProtKB-SubCell"/>
</dbReference>
<evidence type="ECO:0000313" key="8">
    <source>
        <dbReference type="EMBL" id="TGZ84563.1"/>
    </source>
</evidence>
<dbReference type="Proteomes" id="UP000298138">
    <property type="component" value="Unassembled WGS sequence"/>
</dbReference>
<dbReference type="GO" id="GO:0005739">
    <property type="term" value="C:mitochondrion"/>
    <property type="evidence" value="ECO:0007669"/>
    <property type="project" value="UniProtKB-SubCell"/>
</dbReference>
<evidence type="ECO:0000256" key="1">
    <source>
        <dbReference type="ARBA" id="ARBA00004173"/>
    </source>
</evidence>
<evidence type="ECO:0008006" key="10">
    <source>
        <dbReference type="Google" id="ProtNLM"/>
    </source>
</evidence>
<evidence type="ECO:0000256" key="4">
    <source>
        <dbReference type="ARBA" id="ARBA00022824"/>
    </source>
</evidence>
<dbReference type="InParanoid" id="A0A4S2N5V8"/>
<feature type="region of interest" description="Disordered" evidence="7">
    <location>
        <begin position="284"/>
        <end position="305"/>
    </location>
</feature>
<dbReference type="EMBL" id="ML220112">
    <property type="protein sequence ID" value="TGZ84563.1"/>
    <property type="molecule type" value="Genomic_DNA"/>
</dbReference>
<evidence type="ECO:0000313" key="9">
    <source>
        <dbReference type="Proteomes" id="UP000298138"/>
    </source>
</evidence>
<evidence type="ECO:0000256" key="5">
    <source>
        <dbReference type="ARBA" id="ARBA00023128"/>
    </source>
</evidence>
<accession>A0A4S2N5V8</accession>
<evidence type="ECO:0000256" key="2">
    <source>
        <dbReference type="ARBA" id="ARBA00004240"/>
    </source>
</evidence>
<dbReference type="InterPro" id="IPR029058">
    <property type="entry name" value="AB_hydrolase_fold"/>
</dbReference>
<evidence type="ECO:0000256" key="6">
    <source>
        <dbReference type="ARBA" id="ARBA00023136"/>
    </source>
</evidence>
<keyword evidence="5" id="KW-0496">Mitochondrion</keyword>
<dbReference type="SUPFAM" id="SSF53474">
    <property type="entry name" value="alpha/beta-Hydrolases"/>
    <property type="match status" value="1"/>
</dbReference>
<keyword evidence="6" id="KW-0472">Membrane</keyword>